<evidence type="ECO:0000259" key="3">
    <source>
        <dbReference type="Pfam" id="PF00326"/>
    </source>
</evidence>
<dbReference type="GO" id="GO:0006508">
    <property type="term" value="P:proteolysis"/>
    <property type="evidence" value="ECO:0007669"/>
    <property type="project" value="InterPro"/>
</dbReference>
<dbReference type="PANTHER" id="PTHR42776:SF27">
    <property type="entry name" value="DIPEPTIDYL PEPTIDASE FAMILY MEMBER 6"/>
    <property type="match status" value="1"/>
</dbReference>
<accession>A0A848HRP7</accession>
<dbReference type="RefSeq" id="WP_169465016.1">
    <property type="nucleotide sequence ID" value="NZ_JABBGG010000004.1"/>
</dbReference>
<protein>
    <submittedName>
        <fullName evidence="4">S9 family peptidase</fullName>
    </submittedName>
</protein>
<dbReference type="Gene3D" id="3.40.50.1820">
    <property type="entry name" value="alpha/beta hydrolase"/>
    <property type="match status" value="1"/>
</dbReference>
<keyword evidence="1" id="KW-0378">Hydrolase</keyword>
<evidence type="ECO:0000313" key="5">
    <source>
        <dbReference type="Proteomes" id="UP000583752"/>
    </source>
</evidence>
<dbReference type="InterPro" id="IPR001375">
    <property type="entry name" value="Peptidase_S9_cat"/>
</dbReference>
<proteinExistence type="predicted"/>
<dbReference type="AlphaFoldDB" id="A0A848HRP7"/>
<evidence type="ECO:0000313" key="4">
    <source>
        <dbReference type="EMBL" id="NML61278.1"/>
    </source>
</evidence>
<name>A0A848HRP7_9BURK</name>
<keyword evidence="2" id="KW-0732">Signal</keyword>
<sequence>MFSRQIERAGPVRAIVIACLAAASFAHAAPVAETRSLKEAIARNAALPAAPFIGDDDFSRRSRLRDVKLSPDGAFVSFVEIDGQSLHLNLMNTRTLEKKRLLTSTGRQEVHWASDSKALFIDSGDGLSVLPVDGGSGSKIASFDRKLAQQFVAVDTARPRAALVEEFDRAAKIYRLSRLNADGTRELLYEGRQLEEFLLDGAGQLAFTRTLDDQYNQVVSRKAGDTWIEATRCKRLRACNLVSGDQHRLTMVVNHADDRKAFIEIDLAKQAQRVLHTDPAALSDLRTVVVSPASQQPLFAIYDMPQRRLHGLTPAAKAAAADITRRFPDTTISIGAAEAAAQWLLSERGARLQQERFWLYDRKARSFTEILAQERQLGNPLPEQQLAAKIPVHYRASDGAIVHGYLSLPPGKAAASLPMLTMVHGGPWSSFDNNYTSLVQLVVNRGVAVFQPNFRASTGYGDKYMLAPKADFGNGRAQADIIEGVRWLLANGVGDKKRLAIMGDSFGGYSTLLALTNEPDLFQFGMATVPPPDFARTLKLASDAGDVMGAGGVPFSVTLAEMGIHLDDPAAMKRIADAAPAAHPEKITKPLLLIAGGKDDKVDIAAVTDYVARLQGLGKPVSLLVDPDEGHNPRKPIVRQAYSYLLQQMLHKHLGGPPVAAPTPELAKYLEQAMKANGSLK</sequence>
<reference evidence="4 5" key="1">
    <citation type="submission" date="2020-04" db="EMBL/GenBank/DDBJ databases">
        <title>Massilia sp. RP-1-19 isolated from soil.</title>
        <authorList>
            <person name="Dahal R.H."/>
        </authorList>
    </citation>
    <scope>NUCLEOTIDE SEQUENCE [LARGE SCALE GENOMIC DNA]</scope>
    <source>
        <strain evidence="4 5">RP-1-19</strain>
    </source>
</reference>
<dbReference type="EMBL" id="JABBGG010000004">
    <property type="protein sequence ID" value="NML61278.1"/>
    <property type="molecule type" value="Genomic_DNA"/>
</dbReference>
<comment type="caution">
    <text evidence="4">The sequence shown here is derived from an EMBL/GenBank/DDBJ whole genome shotgun (WGS) entry which is preliminary data.</text>
</comment>
<gene>
    <name evidence="4" type="ORF">HHL21_09345</name>
</gene>
<organism evidence="4 5">
    <name type="scientific">Massilia polaris</name>
    <dbReference type="NCBI Taxonomy" id="2728846"/>
    <lineage>
        <taxon>Bacteria</taxon>
        <taxon>Pseudomonadati</taxon>
        <taxon>Pseudomonadota</taxon>
        <taxon>Betaproteobacteria</taxon>
        <taxon>Burkholderiales</taxon>
        <taxon>Oxalobacteraceae</taxon>
        <taxon>Telluria group</taxon>
        <taxon>Massilia</taxon>
    </lineage>
</organism>
<dbReference type="Pfam" id="PF00326">
    <property type="entry name" value="Peptidase_S9"/>
    <property type="match status" value="1"/>
</dbReference>
<feature type="domain" description="Peptidase S9 prolyl oligopeptidase catalytic" evidence="3">
    <location>
        <begin position="437"/>
        <end position="640"/>
    </location>
</feature>
<feature type="signal peptide" evidence="2">
    <location>
        <begin position="1"/>
        <end position="28"/>
    </location>
</feature>
<feature type="chain" id="PRO_5032358928" evidence="2">
    <location>
        <begin position="29"/>
        <end position="681"/>
    </location>
</feature>
<keyword evidence="5" id="KW-1185">Reference proteome</keyword>
<dbReference type="InterPro" id="IPR029058">
    <property type="entry name" value="AB_hydrolase_fold"/>
</dbReference>
<dbReference type="SUPFAM" id="SSF53474">
    <property type="entry name" value="alpha/beta-Hydrolases"/>
    <property type="match status" value="1"/>
</dbReference>
<dbReference type="PANTHER" id="PTHR42776">
    <property type="entry name" value="SERINE PEPTIDASE S9 FAMILY MEMBER"/>
    <property type="match status" value="1"/>
</dbReference>
<dbReference type="Proteomes" id="UP000583752">
    <property type="component" value="Unassembled WGS sequence"/>
</dbReference>
<evidence type="ECO:0000256" key="1">
    <source>
        <dbReference type="ARBA" id="ARBA00022801"/>
    </source>
</evidence>
<evidence type="ECO:0000256" key="2">
    <source>
        <dbReference type="SAM" id="SignalP"/>
    </source>
</evidence>
<dbReference type="GO" id="GO:0004252">
    <property type="term" value="F:serine-type endopeptidase activity"/>
    <property type="evidence" value="ECO:0007669"/>
    <property type="project" value="TreeGrafter"/>
</dbReference>
<dbReference type="SUPFAM" id="SSF82171">
    <property type="entry name" value="DPP6 N-terminal domain-like"/>
    <property type="match status" value="1"/>
</dbReference>